<dbReference type="EMBL" id="JAFJYH010000441">
    <property type="protein sequence ID" value="KAG4411769.1"/>
    <property type="molecule type" value="Genomic_DNA"/>
</dbReference>
<dbReference type="InterPro" id="IPR002347">
    <property type="entry name" value="SDR_fam"/>
</dbReference>
<protein>
    <recommendedName>
        <fullName evidence="5">WW domain-containing oxidoreductase</fullName>
    </recommendedName>
</protein>
<proteinExistence type="inferred from homology"/>
<comment type="similarity">
    <text evidence="1">Belongs to the short-chain dehydrogenases/reductases (SDR) family.</text>
</comment>
<dbReference type="InterPro" id="IPR036291">
    <property type="entry name" value="NAD(P)-bd_dom_sf"/>
</dbReference>
<reference evidence="3" key="1">
    <citation type="submission" date="2021-02" db="EMBL/GenBank/DDBJ databases">
        <title>Genome sequence Cadophora malorum strain M34.</title>
        <authorList>
            <person name="Stefanovic E."/>
            <person name="Vu D."/>
            <person name="Scully C."/>
            <person name="Dijksterhuis J."/>
            <person name="Roader J."/>
            <person name="Houbraken J."/>
        </authorList>
    </citation>
    <scope>NUCLEOTIDE SEQUENCE</scope>
    <source>
        <strain evidence="3">M34</strain>
    </source>
</reference>
<keyword evidence="2" id="KW-0560">Oxidoreductase</keyword>
<sequence length="329" mass="35279">MSRYAESHAKPDGPGDARPTALQIVKDEDAEGMLKGEVIVITGTSSGIGVQTARALAATGATLFLTARNVAKAHSAVAGFFDPSTMAIIEMDQESLASVRVAANTILAKTSKIHLLVNNAGIMNIPELQLTTDGYELQFGTNHLSHFLFFKLLEPALLAAATPMLPSRVVCLSSSAHNVSGINADDYHFQQGIYNPAVAYGQSKTANIYMANEIERRFGSRHLHATSVHPGLVSTGLTQHMPPDAFKGMEHLYPTMKSVEQGAATSVWAAVGKDWAHAGGKYLVNCAEAGTYVEGEDKFTALGYAPWAYDMNKAERLWSDSLKLVGVLE</sequence>
<dbReference type="AlphaFoldDB" id="A0A8H7SYB1"/>
<evidence type="ECO:0000313" key="4">
    <source>
        <dbReference type="Proteomes" id="UP000664132"/>
    </source>
</evidence>
<dbReference type="PRINTS" id="PR00081">
    <property type="entry name" value="GDHRDH"/>
</dbReference>
<dbReference type="PANTHER" id="PTHR24320">
    <property type="entry name" value="RETINOL DEHYDROGENASE"/>
    <property type="match status" value="1"/>
</dbReference>
<accession>A0A8H7SYB1</accession>
<comment type="caution">
    <text evidence="3">The sequence shown here is derived from an EMBL/GenBank/DDBJ whole genome shotgun (WGS) entry which is preliminary data.</text>
</comment>
<dbReference type="SUPFAM" id="SSF51735">
    <property type="entry name" value="NAD(P)-binding Rossmann-fold domains"/>
    <property type="match status" value="1"/>
</dbReference>
<dbReference type="GO" id="GO:0016491">
    <property type="term" value="F:oxidoreductase activity"/>
    <property type="evidence" value="ECO:0007669"/>
    <property type="project" value="UniProtKB-KW"/>
</dbReference>
<gene>
    <name evidence="3" type="ORF">IFR04_015093</name>
</gene>
<organism evidence="3 4">
    <name type="scientific">Cadophora malorum</name>
    <dbReference type="NCBI Taxonomy" id="108018"/>
    <lineage>
        <taxon>Eukaryota</taxon>
        <taxon>Fungi</taxon>
        <taxon>Dikarya</taxon>
        <taxon>Ascomycota</taxon>
        <taxon>Pezizomycotina</taxon>
        <taxon>Leotiomycetes</taxon>
        <taxon>Helotiales</taxon>
        <taxon>Ploettnerulaceae</taxon>
        <taxon>Cadophora</taxon>
    </lineage>
</organism>
<evidence type="ECO:0000313" key="3">
    <source>
        <dbReference type="EMBL" id="KAG4411769.1"/>
    </source>
</evidence>
<dbReference type="PANTHER" id="PTHR24320:SF272">
    <property type="entry name" value="NAD(P)-BINDING ROSSMANN-FOLD SUPERFAMILY PROTEIN"/>
    <property type="match status" value="1"/>
</dbReference>
<evidence type="ECO:0000256" key="1">
    <source>
        <dbReference type="ARBA" id="ARBA00006484"/>
    </source>
</evidence>
<dbReference type="Pfam" id="PF00106">
    <property type="entry name" value="adh_short"/>
    <property type="match status" value="1"/>
</dbReference>
<dbReference type="Gene3D" id="3.40.50.720">
    <property type="entry name" value="NAD(P)-binding Rossmann-like Domain"/>
    <property type="match status" value="1"/>
</dbReference>
<dbReference type="Proteomes" id="UP000664132">
    <property type="component" value="Unassembled WGS sequence"/>
</dbReference>
<keyword evidence="4" id="KW-1185">Reference proteome</keyword>
<dbReference type="OrthoDB" id="191139at2759"/>
<name>A0A8H7SYB1_9HELO</name>
<evidence type="ECO:0000256" key="2">
    <source>
        <dbReference type="ARBA" id="ARBA00023002"/>
    </source>
</evidence>
<evidence type="ECO:0008006" key="5">
    <source>
        <dbReference type="Google" id="ProtNLM"/>
    </source>
</evidence>